<proteinExistence type="predicted"/>
<organism evidence="3 4">
    <name type="scientific">Cercophora newfieldiana</name>
    <dbReference type="NCBI Taxonomy" id="92897"/>
    <lineage>
        <taxon>Eukaryota</taxon>
        <taxon>Fungi</taxon>
        <taxon>Dikarya</taxon>
        <taxon>Ascomycota</taxon>
        <taxon>Pezizomycotina</taxon>
        <taxon>Sordariomycetes</taxon>
        <taxon>Sordariomycetidae</taxon>
        <taxon>Sordariales</taxon>
        <taxon>Lasiosphaeriaceae</taxon>
        <taxon>Cercophora</taxon>
    </lineage>
</organism>
<comment type="caution">
    <text evidence="3">The sequence shown here is derived from an EMBL/GenBank/DDBJ whole genome shotgun (WGS) entry which is preliminary data.</text>
</comment>
<evidence type="ECO:0000256" key="1">
    <source>
        <dbReference type="SAM" id="MobiDB-lite"/>
    </source>
</evidence>
<dbReference type="EMBL" id="JAULSV010000001">
    <property type="protein sequence ID" value="KAK0656161.1"/>
    <property type="molecule type" value="Genomic_DNA"/>
</dbReference>
<accession>A0AA39YP67</accession>
<evidence type="ECO:0000313" key="4">
    <source>
        <dbReference type="Proteomes" id="UP001174936"/>
    </source>
</evidence>
<feature type="compositionally biased region" description="Basic and acidic residues" evidence="1">
    <location>
        <begin position="50"/>
        <end position="65"/>
    </location>
</feature>
<sequence length="163" mass="17835">MSWTNPFNFAHPFAVAMLLLILAWAIFSLVESRRLRLNPSAPKEPLQHPQYDEDAKDTITTDPESHQLPTSCPIPIPPSSRKPSLPVLVLPWRSSFSLSPRNTTTDSISAQGRKGSLCPPQIDCAEGDMVSPSHGCPESELVGIGGQFAALKMQAQNRQLSFS</sequence>
<keyword evidence="2" id="KW-0472">Membrane</keyword>
<feature type="transmembrane region" description="Helical" evidence="2">
    <location>
        <begin position="12"/>
        <end position="30"/>
    </location>
</feature>
<gene>
    <name evidence="3" type="ORF">B0T16DRAFT_451765</name>
</gene>
<reference evidence="3" key="1">
    <citation type="submission" date="2023-06" db="EMBL/GenBank/DDBJ databases">
        <title>Genome-scale phylogeny and comparative genomics of the fungal order Sordariales.</title>
        <authorList>
            <consortium name="Lawrence Berkeley National Laboratory"/>
            <person name="Hensen N."/>
            <person name="Bonometti L."/>
            <person name="Westerberg I."/>
            <person name="Brannstrom I.O."/>
            <person name="Guillou S."/>
            <person name="Cros-Aarteil S."/>
            <person name="Calhoun S."/>
            <person name="Haridas S."/>
            <person name="Kuo A."/>
            <person name="Mondo S."/>
            <person name="Pangilinan J."/>
            <person name="Riley R."/>
            <person name="Labutti K."/>
            <person name="Andreopoulos B."/>
            <person name="Lipzen A."/>
            <person name="Chen C."/>
            <person name="Yanf M."/>
            <person name="Daum C."/>
            <person name="Ng V."/>
            <person name="Clum A."/>
            <person name="Steindorff A."/>
            <person name="Ohm R."/>
            <person name="Martin F."/>
            <person name="Silar P."/>
            <person name="Natvig D."/>
            <person name="Lalanne C."/>
            <person name="Gautier V."/>
            <person name="Ament-Velasquez S.L."/>
            <person name="Kruys A."/>
            <person name="Hutchinson M.I."/>
            <person name="Powell A.J."/>
            <person name="Barry K."/>
            <person name="Miller A.N."/>
            <person name="Grigoriev I.V."/>
            <person name="Debuchy R."/>
            <person name="Gladieux P."/>
            <person name="Thoren M.H."/>
            <person name="Johannesson H."/>
        </authorList>
    </citation>
    <scope>NUCLEOTIDE SEQUENCE</scope>
    <source>
        <strain evidence="3">SMH2532-1</strain>
    </source>
</reference>
<keyword evidence="4" id="KW-1185">Reference proteome</keyword>
<keyword evidence="2" id="KW-0812">Transmembrane</keyword>
<feature type="region of interest" description="Disordered" evidence="1">
    <location>
        <begin position="39"/>
        <end position="81"/>
    </location>
</feature>
<name>A0AA39YP67_9PEZI</name>
<protein>
    <submittedName>
        <fullName evidence="3">Uncharacterized protein</fullName>
    </submittedName>
</protein>
<keyword evidence="2" id="KW-1133">Transmembrane helix</keyword>
<evidence type="ECO:0000256" key="2">
    <source>
        <dbReference type="SAM" id="Phobius"/>
    </source>
</evidence>
<dbReference type="AlphaFoldDB" id="A0AA39YP67"/>
<dbReference type="Proteomes" id="UP001174936">
    <property type="component" value="Unassembled WGS sequence"/>
</dbReference>
<evidence type="ECO:0000313" key="3">
    <source>
        <dbReference type="EMBL" id="KAK0656161.1"/>
    </source>
</evidence>